<protein>
    <recommendedName>
        <fullName evidence="4 5">Large ribosomal subunit protein bL28</fullName>
    </recommendedName>
</protein>
<reference evidence="6 7" key="1">
    <citation type="journal article" date="2016" name="Nat. Commun.">
        <title>Thousands of microbial genomes shed light on interconnected biogeochemical processes in an aquifer system.</title>
        <authorList>
            <person name="Anantharaman K."/>
            <person name="Brown C.T."/>
            <person name="Hug L.A."/>
            <person name="Sharon I."/>
            <person name="Castelle C.J."/>
            <person name="Probst A.J."/>
            <person name="Thomas B.C."/>
            <person name="Singh A."/>
            <person name="Wilkins M.J."/>
            <person name="Karaoz U."/>
            <person name="Brodie E.L."/>
            <person name="Williams K.H."/>
            <person name="Hubbard S.S."/>
            <person name="Banfield J.F."/>
        </authorList>
    </citation>
    <scope>NUCLEOTIDE SEQUENCE [LARGE SCALE GENOMIC DNA]</scope>
</reference>
<dbReference type="InterPro" id="IPR026569">
    <property type="entry name" value="Ribosomal_bL28"/>
</dbReference>
<keyword evidence="2 5" id="KW-0689">Ribosomal protein</keyword>
<dbReference type="PANTHER" id="PTHR39080">
    <property type="entry name" value="50S RIBOSOMAL PROTEIN L28"/>
    <property type="match status" value="1"/>
</dbReference>
<keyword evidence="3 5" id="KW-0687">Ribonucleoprotein</keyword>
<dbReference type="InterPro" id="IPR037147">
    <property type="entry name" value="Ribosomal_bL28_sf"/>
</dbReference>
<sequence length="83" mass="9644">MSYACQICGKKTTYGRSQTHRRGVAGKRWKSRAPETKRLFKPNLQRKTLIINGVRKQMKICTKCLKRIRKFGSINKYKNIAAV</sequence>
<accession>A0A1F7XSL9</accession>
<dbReference type="AlphaFoldDB" id="A0A1F7XSL9"/>
<dbReference type="GO" id="GO:0005840">
    <property type="term" value="C:ribosome"/>
    <property type="evidence" value="ECO:0007669"/>
    <property type="project" value="UniProtKB-KW"/>
</dbReference>
<evidence type="ECO:0000256" key="4">
    <source>
        <dbReference type="ARBA" id="ARBA00035174"/>
    </source>
</evidence>
<comment type="caution">
    <text evidence="6">The sequence shown here is derived from an EMBL/GenBank/DDBJ whole genome shotgun (WGS) entry which is preliminary data.</text>
</comment>
<gene>
    <name evidence="5" type="primary">rpmB</name>
    <name evidence="6" type="ORF">A2685_00875</name>
</gene>
<dbReference type="EMBL" id="MGGB01000061">
    <property type="protein sequence ID" value="OGM18000.1"/>
    <property type="molecule type" value="Genomic_DNA"/>
</dbReference>
<evidence type="ECO:0000256" key="1">
    <source>
        <dbReference type="ARBA" id="ARBA00008760"/>
    </source>
</evidence>
<dbReference type="GO" id="GO:0006412">
    <property type="term" value="P:translation"/>
    <property type="evidence" value="ECO:0007669"/>
    <property type="project" value="UniProtKB-UniRule"/>
</dbReference>
<dbReference type="PANTHER" id="PTHR39080:SF1">
    <property type="entry name" value="LARGE RIBOSOMAL SUBUNIT PROTEIN BL28A"/>
    <property type="match status" value="1"/>
</dbReference>
<dbReference type="NCBIfam" id="TIGR00009">
    <property type="entry name" value="L28"/>
    <property type="match status" value="1"/>
</dbReference>
<evidence type="ECO:0000256" key="2">
    <source>
        <dbReference type="ARBA" id="ARBA00022980"/>
    </source>
</evidence>
<evidence type="ECO:0000313" key="6">
    <source>
        <dbReference type="EMBL" id="OGM18000.1"/>
    </source>
</evidence>
<dbReference type="Pfam" id="PF00830">
    <property type="entry name" value="Ribosomal_L28"/>
    <property type="match status" value="1"/>
</dbReference>
<comment type="similarity">
    <text evidence="1 5">Belongs to the bacterial ribosomal protein bL28 family.</text>
</comment>
<dbReference type="GO" id="GO:1990904">
    <property type="term" value="C:ribonucleoprotein complex"/>
    <property type="evidence" value="ECO:0007669"/>
    <property type="project" value="UniProtKB-KW"/>
</dbReference>
<organism evidence="6 7">
    <name type="scientific">Candidatus Woesebacteria bacterium RIFCSPHIGHO2_01_FULL_37_10</name>
    <dbReference type="NCBI Taxonomy" id="1802489"/>
    <lineage>
        <taxon>Bacteria</taxon>
        <taxon>Candidatus Woeseibacteriota</taxon>
    </lineage>
</organism>
<dbReference type="InterPro" id="IPR034704">
    <property type="entry name" value="Ribosomal_bL28/bL31-like_sf"/>
</dbReference>
<dbReference type="InterPro" id="IPR001383">
    <property type="entry name" value="Ribosomal_bL28_bact-type"/>
</dbReference>
<evidence type="ECO:0000313" key="7">
    <source>
        <dbReference type="Proteomes" id="UP000178446"/>
    </source>
</evidence>
<dbReference type="Proteomes" id="UP000178446">
    <property type="component" value="Unassembled WGS sequence"/>
</dbReference>
<evidence type="ECO:0000256" key="3">
    <source>
        <dbReference type="ARBA" id="ARBA00023274"/>
    </source>
</evidence>
<dbReference type="GO" id="GO:0003735">
    <property type="term" value="F:structural constituent of ribosome"/>
    <property type="evidence" value="ECO:0007669"/>
    <property type="project" value="InterPro"/>
</dbReference>
<evidence type="ECO:0000256" key="5">
    <source>
        <dbReference type="HAMAP-Rule" id="MF_00373"/>
    </source>
</evidence>
<proteinExistence type="inferred from homology"/>
<name>A0A1F7XSL9_9BACT</name>
<dbReference type="HAMAP" id="MF_00373">
    <property type="entry name" value="Ribosomal_bL28"/>
    <property type="match status" value="1"/>
</dbReference>
<dbReference type="InterPro" id="IPR050096">
    <property type="entry name" value="Bacterial_rp_bL28"/>
</dbReference>
<dbReference type="Gene3D" id="2.30.170.40">
    <property type="entry name" value="Ribosomal protein L28/L24"/>
    <property type="match status" value="1"/>
</dbReference>
<dbReference type="SUPFAM" id="SSF143800">
    <property type="entry name" value="L28p-like"/>
    <property type="match status" value="1"/>
</dbReference>